<organism evidence="1 2">
    <name type="scientific">Paracoccus pantotrophus</name>
    <name type="common">Thiosphaera pantotropha</name>
    <dbReference type="NCBI Taxonomy" id="82367"/>
    <lineage>
        <taxon>Bacteria</taxon>
        <taxon>Pseudomonadati</taxon>
        <taxon>Pseudomonadota</taxon>
        <taxon>Alphaproteobacteria</taxon>
        <taxon>Rhodobacterales</taxon>
        <taxon>Paracoccaceae</taxon>
        <taxon>Paracoccus</taxon>
    </lineage>
</organism>
<evidence type="ECO:0000313" key="1">
    <source>
        <dbReference type="EMBL" id="QLH14073.1"/>
    </source>
</evidence>
<gene>
    <name evidence="1" type="ORF">HYQ43_07445</name>
</gene>
<evidence type="ECO:0000313" key="2">
    <source>
        <dbReference type="Proteomes" id="UP000509322"/>
    </source>
</evidence>
<protein>
    <submittedName>
        <fullName evidence="1">Uncharacterized protein</fullName>
    </submittedName>
</protein>
<accession>A0A7H9BSP7</accession>
<dbReference type="RefSeq" id="WP_028710477.1">
    <property type="nucleotide sequence ID" value="NZ_CP058689.1"/>
</dbReference>
<dbReference type="Proteomes" id="UP000509322">
    <property type="component" value="Chromosome 1"/>
</dbReference>
<dbReference type="AlphaFoldDB" id="A0A7H9BSP7"/>
<proteinExistence type="predicted"/>
<reference evidence="1 2" key="1">
    <citation type="submission" date="2020-07" db="EMBL/GenBank/DDBJ databases">
        <title>The complete genome of Paracoccus pantotrophus ACCC 10489.</title>
        <authorList>
            <person name="Si Y."/>
        </authorList>
    </citation>
    <scope>NUCLEOTIDE SEQUENCE [LARGE SCALE GENOMIC DNA]</scope>
    <source>
        <strain evidence="1 2">ACCC10489</strain>
    </source>
</reference>
<name>A0A7H9BSP7_PARPN</name>
<dbReference type="EMBL" id="CP058689">
    <property type="protein sequence ID" value="QLH14073.1"/>
    <property type="molecule type" value="Genomic_DNA"/>
</dbReference>
<sequence length="80" mass="8904">MTKVLNDPLVKLIMQLPPFEREMVIGAVSVHVRKAVPLDEALEDAKLLIERHRAGEVLRLNDVPAGWLVNLSLQAQAVKV</sequence>